<dbReference type="EMBL" id="JAESWC010000014">
    <property type="protein sequence ID" value="MBL4937390.1"/>
    <property type="molecule type" value="Genomic_DNA"/>
</dbReference>
<accession>A0ABS1TDL2</accession>
<organism evidence="1 2">
    <name type="scientific">Clostridium rhizosphaerae</name>
    <dbReference type="NCBI Taxonomy" id="2803861"/>
    <lineage>
        <taxon>Bacteria</taxon>
        <taxon>Bacillati</taxon>
        <taxon>Bacillota</taxon>
        <taxon>Clostridia</taxon>
        <taxon>Eubacteriales</taxon>
        <taxon>Clostridiaceae</taxon>
        <taxon>Clostridium</taxon>
    </lineage>
</organism>
<dbReference type="InterPro" id="IPR036593">
    <property type="entry name" value="CPE0013-like_sf"/>
</dbReference>
<evidence type="ECO:0000313" key="1">
    <source>
        <dbReference type="EMBL" id="MBL4937390.1"/>
    </source>
</evidence>
<dbReference type="InterPro" id="IPR012460">
    <property type="entry name" value="DUF1667"/>
</dbReference>
<dbReference type="Proteomes" id="UP000632377">
    <property type="component" value="Unassembled WGS sequence"/>
</dbReference>
<dbReference type="PANTHER" id="PTHR39450">
    <property type="entry name" value="MOLYBDOPTERIN OXIDOREDUCTASE, 4FE-4S CLUSTER-BINDING SUBUNIT"/>
    <property type="match status" value="1"/>
</dbReference>
<name>A0ABS1TDL2_9CLOT</name>
<dbReference type="Pfam" id="PF07892">
    <property type="entry name" value="DUF1667"/>
    <property type="match status" value="1"/>
</dbReference>
<proteinExistence type="predicted"/>
<dbReference type="PANTHER" id="PTHR39450:SF1">
    <property type="entry name" value="DUF1667 DOMAIN-CONTAINING PROTEIN"/>
    <property type="match status" value="1"/>
</dbReference>
<evidence type="ECO:0000313" key="2">
    <source>
        <dbReference type="Proteomes" id="UP000632377"/>
    </source>
</evidence>
<sequence length="121" mass="12974">MAKKELTCISCPLGCNLEVDIIDEDNIKVTGNSCKRGEAYGIKECTNPTRIVTSTVLVKNGTEEVVPVKTERDIPKGKIFDCVKALKGLSVEAPVKIGDVIIENISGTGVSILATKNVDRL</sequence>
<gene>
    <name evidence="1" type="ORF">JK636_16845</name>
</gene>
<comment type="caution">
    <text evidence="1">The sequence shown here is derived from an EMBL/GenBank/DDBJ whole genome shotgun (WGS) entry which is preliminary data.</text>
</comment>
<keyword evidence="2" id="KW-1185">Reference proteome</keyword>
<reference evidence="1 2" key="1">
    <citation type="submission" date="2021-01" db="EMBL/GenBank/DDBJ databases">
        <title>Genome public.</title>
        <authorList>
            <person name="Liu C."/>
            <person name="Sun Q."/>
        </authorList>
    </citation>
    <scope>NUCLEOTIDE SEQUENCE [LARGE SCALE GENOMIC DNA]</scope>
    <source>
        <strain evidence="1 2">YIM B02515</strain>
    </source>
</reference>
<protein>
    <submittedName>
        <fullName evidence="1">DUF1667 domain-containing protein</fullName>
    </submittedName>
</protein>
<dbReference type="RefSeq" id="WP_202750142.1">
    <property type="nucleotide sequence ID" value="NZ_JAESWC010000014.1"/>
</dbReference>
<dbReference type="Gene3D" id="3.10.530.10">
    <property type="entry name" value="CPE0013-like"/>
    <property type="match status" value="1"/>
</dbReference>
<dbReference type="SUPFAM" id="SSF160148">
    <property type="entry name" value="CPE0013-like"/>
    <property type="match status" value="1"/>
</dbReference>